<evidence type="ECO:0000313" key="3">
    <source>
        <dbReference type="EMBL" id="OLQ04393.1"/>
    </source>
</evidence>
<evidence type="ECO:0000313" key="4">
    <source>
        <dbReference type="Proteomes" id="UP000186817"/>
    </source>
</evidence>
<feature type="chain" id="PRO_5013113499" evidence="2">
    <location>
        <begin position="16"/>
        <end position="172"/>
    </location>
</feature>
<protein>
    <submittedName>
        <fullName evidence="3">Uncharacterized protein</fullName>
    </submittedName>
</protein>
<evidence type="ECO:0000256" key="1">
    <source>
        <dbReference type="SAM" id="MobiDB-lite"/>
    </source>
</evidence>
<keyword evidence="2" id="KW-0732">Signal</keyword>
<proteinExistence type="predicted"/>
<feature type="signal peptide" evidence="2">
    <location>
        <begin position="1"/>
        <end position="15"/>
    </location>
</feature>
<dbReference type="Proteomes" id="UP000186817">
    <property type="component" value="Unassembled WGS sequence"/>
</dbReference>
<keyword evidence="4" id="KW-1185">Reference proteome</keyword>
<reference evidence="3 4" key="1">
    <citation type="submission" date="2016-02" db="EMBL/GenBank/DDBJ databases">
        <title>Genome analysis of coral dinoflagellate symbionts highlights evolutionary adaptations to a symbiotic lifestyle.</title>
        <authorList>
            <person name="Aranda M."/>
            <person name="Li Y."/>
            <person name="Liew Y.J."/>
            <person name="Baumgarten S."/>
            <person name="Simakov O."/>
            <person name="Wilson M."/>
            <person name="Piel J."/>
            <person name="Ashoor H."/>
            <person name="Bougouffa S."/>
            <person name="Bajic V.B."/>
            <person name="Ryu T."/>
            <person name="Ravasi T."/>
            <person name="Bayer T."/>
            <person name="Micklem G."/>
            <person name="Kim H."/>
            <person name="Bhak J."/>
            <person name="Lajeunesse T.C."/>
            <person name="Voolstra C.R."/>
        </authorList>
    </citation>
    <scope>NUCLEOTIDE SEQUENCE [LARGE SCALE GENOMIC DNA]</scope>
    <source>
        <strain evidence="3 4">CCMP2467</strain>
    </source>
</reference>
<gene>
    <name evidence="3" type="ORF">AK812_SmicGene12537</name>
</gene>
<name>A0A1Q9EAF5_SYMMI</name>
<dbReference type="EMBL" id="LSRX01000212">
    <property type="protein sequence ID" value="OLQ04393.1"/>
    <property type="molecule type" value="Genomic_DNA"/>
</dbReference>
<evidence type="ECO:0000256" key="2">
    <source>
        <dbReference type="SAM" id="SignalP"/>
    </source>
</evidence>
<dbReference type="OMA" id="KEERMAC"/>
<accession>A0A1Q9EAF5</accession>
<comment type="caution">
    <text evidence="3">The sequence shown here is derived from an EMBL/GenBank/DDBJ whole genome shotgun (WGS) entry which is preliminary data.</text>
</comment>
<organism evidence="3 4">
    <name type="scientific">Symbiodinium microadriaticum</name>
    <name type="common">Dinoflagellate</name>
    <name type="synonym">Zooxanthella microadriatica</name>
    <dbReference type="NCBI Taxonomy" id="2951"/>
    <lineage>
        <taxon>Eukaryota</taxon>
        <taxon>Sar</taxon>
        <taxon>Alveolata</taxon>
        <taxon>Dinophyceae</taxon>
        <taxon>Suessiales</taxon>
        <taxon>Symbiodiniaceae</taxon>
        <taxon>Symbiodinium</taxon>
    </lineage>
</organism>
<dbReference type="OrthoDB" id="10288853at2759"/>
<feature type="region of interest" description="Disordered" evidence="1">
    <location>
        <begin position="148"/>
        <end position="172"/>
    </location>
</feature>
<sequence length="172" mass="19298">MSVLLLLLPLAVESAQLLPKEERMACPYYQTSGCILDQLEKVCEGEGEDMLAPAGEESIWMCCCPTPYIPCSPNESDASCLSGIKKEIKEAGTLSLDGLLKVRRQLFGRILKDMPLLMCEMLTWQWEELGDGNPEEFAMHDCPMIKQNKAKNGDDRKGHSLSWDPTMQEKEL</sequence>
<dbReference type="AlphaFoldDB" id="A0A1Q9EAF5"/>